<gene>
    <name evidence="1" type="ORF">O181_064954</name>
</gene>
<dbReference type="AlphaFoldDB" id="A0A9Q3EQ59"/>
<accession>A0A9Q3EQ59</accession>
<keyword evidence="2" id="KW-1185">Reference proteome</keyword>
<comment type="caution">
    <text evidence="1">The sequence shown here is derived from an EMBL/GenBank/DDBJ whole genome shotgun (WGS) entry which is preliminary data.</text>
</comment>
<dbReference type="Proteomes" id="UP000765509">
    <property type="component" value="Unassembled WGS sequence"/>
</dbReference>
<proteinExistence type="predicted"/>
<name>A0A9Q3EQ59_9BASI</name>
<organism evidence="1 2">
    <name type="scientific">Austropuccinia psidii MF-1</name>
    <dbReference type="NCBI Taxonomy" id="1389203"/>
    <lineage>
        <taxon>Eukaryota</taxon>
        <taxon>Fungi</taxon>
        <taxon>Dikarya</taxon>
        <taxon>Basidiomycota</taxon>
        <taxon>Pucciniomycotina</taxon>
        <taxon>Pucciniomycetes</taxon>
        <taxon>Pucciniales</taxon>
        <taxon>Sphaerophragmiaceae</taxon>
        <taxon>Austropuccinia</taxon>
    </lineage>
</organism>
<evidence type="ECO:0000313" key="1">
    <source>
        <dbReference type="EMBL" id="MBW0525239.1"/>
    </source>
</evidence>
<dbReference type="EMBL" id="AVOT02031665">
    <property type="protein sequence ID" value="MBW0525239.1"/>
    <property type="molecule type" value="Genomic_DNA"/>
</dbReference>
<sequence>MSIPPPSALLKGPSDTEDKRSLSMNIKVLTGNNWLQWFEQLTFLSKSKGYDMLFDEEWVKTNKLNKYHKVKNSFAMSTPYNTVHEDLQQLLYDQRDFREAIQSLRMASSQTTVISLCENLFEMDLTFDPSS</sequence>
<evidence type="ECO:0000313" key="2">
    <source>
        <dbReference type="Proteomes" id="UP000765509"/>
    </source>
</evidence>
<reference evidence="1" key="1">
    <citation type="submission" date="2021-03" db="EMBL/GenBank/DDBJ databases">
        <title>Draft genome sequence of rust myrtle Austropuccinia psidii MF-1, a brazilian biotype.</title>
        <authorList>
            <person name="Quecine M.C."/>
            <person name="Pachon D.M.R."/>
            <person name="Bonatelli M.L."/>
            <person name="Correr F.H."/>
            <person name="Franceschini L.M."/>
            <person name="Leite T.F."/>
            <person name="Margarido G.R.A."/>
            <person name="Almeida C.A."/>
            <person name="Ferrarezi J.A."/>
            <person name="Labate C.A."/>
        </authorList>
    </citation>
    <scope>NUCLEOTIDE SEQUENCE</scope>
    <source>
        <strain evidence="1">MF-1</strain>
    </source>
</reference>
<protein>
    <submittedName>
        <fullName evidence="1">Uncharacterized protein</fullName>
    </submittedName>
</protein>